<organism evidence="1 2">
    <name type="scientific">Desulfofundulus thermobenzoicus</name>
    <dbReference type="NCBI Taxonomy" id="29376"/>
    <lineage>
        <taxon>Bacteria</taxon>
        <taxon>Bacillati</taxon>
        <taxon>Bacillota</taxon>
        <taxon>Clostridia</taxon>
        <taxon>Eubacteriales</taxon>
        <taxon>Peptococcaceae</taxon>
        <taxon>Desulfofundulus</taxon>
    </lineage>
</organism>
<evidence type="ECO:0000313" key="2">
    <source>
        <dbReference type="Proteomes" id="UP000441717"/>
    </source>
</evidence>
<proteinExistence type="predicted"/>
<gene>
    <name evidence="1" type="ORF">GFC01_14365</name>
</gene>
<dbReference type="InterPro" id="IPR012872">
    <property type="entry name" value="DUF1670"/>
</dbReference>
<dbReference type="EMBL" id="WHYR01000049">
    <property type="protein sequence ID" value="MQL53420.1"/>
    <property type="molecule type" value="Genomic_DNA"/>
</dbReference>
<keyword evidence="2" id="KW-1185">Reference proteome</keyword>
<sequence>MWGDCMGRPRFHRQNLLVQTDSVEQKCLFHWLVRESMDRFGLSVEEARSVAVKGLGFLNQETDRMINQIVFPLISAEYAHQREKYSLLPKRPVVLTPFTPDDLEIHREFGLKAMQNARLLRLIEEAYLQGTVFDQPHLSLLTNITAKSIRERLKPLWEKGVCLPLAGQALKHRRNRVFRSTFALQMAIAGERPSRIREELFISESQWESWQLDFSRVAALAGKDLNREHIARVTGVHPRLVDEYLELAQRAPGGYLSRLKVSLGLLSDLPEEENPAARLFHVLQAEHNLSPAKARAFLRLLENHLEEHRDNRPPGSVVYYAVSDQEPPGKPLAECRLVPVNLSFYSPADEEKLNPDSTSQLKWQRILRYTGEARAQGACLGQPDLAFLLGVHPSVIQRLMGENRQVFVPTRGNLADMGPGISHMSKIVELYLQGYTETQIKHRTGHSYESIEAYLKTFATYVGLCERGLSLPLIRKVMHRSARVVKTCAALYERFNQPEYQWVLTRIRQIFAREEAVKKGVVP</sequence>
<dbReference type="AlphaFoldDB" id="A0A6N7ITN7"/>
<name>A0A6N7ITN7_9FIRM</name>
<reference evidence="1 2" key="1">
    <citation type="submission" date="2019-10" db="EMBL/GenBank/DDBJ databases">
        <title>Comparative genomics of sulfur disproportionating microorganisms.</title>
        <authorList>
            <person name="Ward L.M."/>
            <person name="Bertran E."/>
            <person name="Johnston D."/>
        </authorList>
    </citation>
    <scope>NUCLEOTIDE SEQUENCE [LARGE SCALE GENOMIC DNA]</scope>
    <source>
        <strain evidence="1 2">DSM 14055</strain>
    </source>
</reference>
<dbReference type="OrthoDB" id="2109768at2"/>
<accession>A0A6N7ITN7</accession>
<dbReference type="Pfam" id="PF07900">
    <property type="entry name" value="DUF1670"/>
    <property type="match status" value="2"/>
</dbReference>
<evidence type="ECO:0000313" key="1">
    <source>
        <dbReference type="EMBL" id="MQL53420.1"/>
    </source>
</evidence>
<dbReference type="Proteomes" id="UP000441717">
    <property type="component" value="Unassembled WGS sequence"/>
</dbReference>
<protein>
    <submittedName>
        <fullName evidence="1">DUF1670 domain-containing protein</fullName>
    </submittedName>
</protein>
<comment type="caution">
    <text evidence="1">The sequence shown here is derived from an EMBL/GenBank/DDBJ whole genome shotgun (WGS) entry which is preliminary data.</text>
</comment>